<keyword evidence="2" id="KW-1185">Reference proteome</keyword>
<gene>
    <name evidence="1" type="ORF">RM717_19440</name>
</gene>
<dbReference type="Proteomes" id="UP001180556">
    <property type="component" value="Unassembled WGS sequence"/>
</dbReference>
<evidence type="ECO:0008006" key="3">
    <source>
        <dbReference type="Google" id="ProtNLM"/>
    </source>
</evidence>
<name>A0ABU2W492_9ACTN</name>
<reference evidence="2" key="1">
    <citation type="submission" date="2023-07" db="EMBL/GenBank/DDBJ databases">
        <title>30 novel species of actinomycetes from the DSMZ collection.</title>
        <authorList>
            <person name="Nouioui I."/>
        </authorList>
    </citation>
    <scope>NUCLEOTIDE SEQUENCE [LARGE SCALE GENOMIC DNA]</scope>
    <source>
        <strain evidence="2">DSM 40932</strain>
    </source>
</reference>
<dbReference type="EMBL" id="JAVRFG010000024">
    <property type="protein sequence ID" value="MDT0492681.1"/>
    <property type="molecule type" value="Genomic_DNA"/>
</dbReference>
<sequence length="91" mass="10292">MLRIHFTSSDLENVRVARGPDPLWEIMCSLCRLQTREGAIVFAPWRRTVSGLVRRDGVAQGVVVPRSPVPRAACFPDFLTPPAHWYGHDHD</sequence>
<organism evidence="1 2">
    <name type="scientific">Streptomyces stephensoniae</name>
    <dbReference type="NCBI Taxonomy" id="3375367"/>
    <lineage>
        <taxon>Bacteria</taxon>
        <taxon>Bacillati</taxon>
        <taxon>Actinomycetota</taxon>
        <taxon>Actinomycetes</taxon>
        <taxon>Kitasatosporales</taxon>
        <taxon>Streptomycetaceae</taxon>
        <taxon>Streptomyces</taxon>
    </lineage>
</organism>
<accession>A0ABU2W492</accession>
<dbReference type="RefSeq" id="WP_311602203.1">
    <property type="nucleotide sequence ID" value="NZ_JAVRFG010000024.1"/>
</dbReference>
<comment type="caution">
    <text evidence="1">The sequence shown here is derived from an EMBL/GenBank/DDBJ whole genome shotgun (WGS) entry which is preliminary data.</text>
</comment>
<evidence type="ECO:0000313" key="2">
    <source>
        <dbReference type="Proteomes" id="UP001180556"/>
    </source>
</evidence>
<evidence type="ECO:0000313" key="1">
    <source>
        <dbReference type="EMBL" id="MDT0492681.1"/>
    </source>
</evidence>
<protein>
    <recommendedName>
        <fullName evidence="3">Transcriptional regulator</fullName>
    </recommendedName>
</protein>
<proteinExistence type="predicted"/>